<gene>
    <name evidence="2" type="ORF">J2S02_000692</name>
</gene>
<dbReference type="InterPro" id="IPR053182">
    <property type="entry name" value="YobU-like_regulator"/>
</dbReference>
<dbReference type="InterPro" id="IPR011256">
    <property type="entry name" value="Reg_factor_effector_dom_sf"/>
</dbReference>
<sequence length="134" mass="15757">MKLHLLTSIRTNNFTDDEMMAKIKTMWEEASSKLENNEECVYGVYYDYENNYKGDYSLSVAVERDGNHGAASIEIPDNKKYEVFKVDMNDEQGILKAWSTIWKQEETGVLKRDYSYDFEKYYPNGEIEIYIAVK</sequence>
<dbReference type="Pfam" id="PF14526">
    <property type="entry name" value="Cass2"/>
    <property type="match status" value="1"/>
</dbReference>
<dbReference type="Gene3D" id="3.20.80.10">
    <property type="entry name" value="Regulatory factor, effector binding domain"/>
    <property type="match status" value="1"/>
</dbReference>
<dbReference type="EMBL" id="JAUSTZ010000001">
    <property type="protein sequence ID" value="MDQ0224370.1"/>
    <property type="molecule type" value="Genomic_DNA"/>
</dbReference>
<dbReference type="PANTHER" id="PTHR36444:SF2">
    <property type="entry name" value="TRANSCRIPTIONAL REGULATOR PROTEIN YOBU-RELATED"/>
    <property type="match status" value="1"/>
</dbReference>
<evidence type="ECO:0000259" key="1">
    <source>
        <dbReference type="Pfam" id="PF14526"/>
    </source>
</evidence>
<name>A0ABT9YX40_9BACI</name>
<dbReference type="Proteomes" id="UP001232245">
    <property type="component" value="Unassembled WGS sequence"/>
</dbReference>
<dbReference type="PANTHER" id="PTHR36444">
    <property type="entry name" value="TRANSCRIPTIONAL REGULATOR PROTEIN YOBU-RELATED"/>
    <property type="match status" value="1"/>
</dbReference>
<comment type="caution">
    <text evidence="2">The sequence shown here is derived from an EMBL/GenBank/DDBJ whole genome shotgun (WGS) entry which is preliminary data.</text>
</comment>
<organism evidence="2 3">
    <name type="scientific">Metabacillus niabensis</name>
    <dbReference type="NCBI Taxonomy" id="324854"/>
    <lineage>
        <taxon>Bacteria</taxon>
        <taxon>Bacillati</taxon>
        <taxon>Bacillota</taxon>
        <taxon>Bacilli</taxon>
        <taxon>Bacillales</taxon>
        <taxon>Bacillaceae</taxon>
        <taxon>Metabacillus</taxon>
    </lineage>
</organism>
<dbReference type="SUPFAM" id="SSF55136">
    <property type="entry name" value="Probable bacterial effector-binding domain"/>
    <property type="match status" value="1"/>
</dbReference>
<accession>A0ABT9YX40</accession>
<dbReference type="InterPro" id="IPR029441">
    <property type="entry name" value="Cass2"/>
</dbReference>
<reference evidence="2 3" key="1">
    <citation type="submission" date="2023-07" db="EMBL/GenBank/DDBJ databases">
        <title>Genomic Encyclopedia of Type Strains, Phase IV (KMG-IV): sequencing the most valuable type-strain genomes for metagenomic binning, comparative biology and taxonomic classification.</title>
        <authorList>
            <person name="Goeker M."/>
        </authorList>
    </citation>
    <scope>NUCLEOTIDE SEQUENCE [LARGE SCALE GENOMIC DNA]</scope>
    <source>
        <strain evidence="2 3">DSM 17723</strain>
    </source>
</reference>
<evidence type="ECO:0000313" key="3">
    <source>
        <dbReference type="Proteomes" id="UP001232245"/>
    </source>
</evidence>
<evidence type="ECO:0000313" key="2">
    <source>
        <dbReference type="EMBL" id="MDQ0224370.1"/>
    </source>
</evidence>
<feature type="domain" description="Integron-associated effector binding protein" evidence="1">
    <location>
        <begin position="16"/>
        <end position="133"/>
    </location>
</feature>
<protein>
    <submittedName>
        <fullName evidence="2">Transcriptional regulator YdeE</fullName>
    </submittedName>
</protein>
<proteinExistence type="predicted"/>
<keyword evidence="3" id="KW-1185">Reference proteome</keyword>
<dbReference type="RefSeq" id="WP_174879439.1">
    <property type="nucleotide sequence ID" value="NZ_CADEPK010000021.1"/>
</dbReference>